<comment type="caution">
    <text evidence="2">The sequence shown here is derived from an EMBL/GenBank/DDBJ whole genome shotgun (WGS) entry which is preliminary data.</text>
</comment>
<feature type="region of interest" description="Disordered" evidence="1">
    <location>
        <begin position="1"/>
        <end position="21"/>
    </location>
</feature>
<evidence type="ECO:0000313" key="3">
    <source>
        <dbReference type="Proteomes" id="UP001286313"/>
    </source>
</evidence>
<evidence type="ECO:0000256" key="1">
    <source>
        <dbReference type="SAM" id="MobiDB-lite"/>
    </source>
</evidence>
<proteinExistence type="predicted"/>
<gene>
    <name evidence="2" type="ORF">Pcinc_008446</name>
</gene>
<dbReference type="EMBL" id="JAWQEG010000630">
    <property type="protein sequence ID" value="KAK3887443.1"/>
    <property type="molecule type" value="Genomic_DNA"/>
</dbReference>
<dbReference type="PANTHER" id="PTHR33332">
    <property type="entry name" value="REVERSE TRANSCRIPTASE DOMAIN-CONTAINING PROTEIN"/>
    <property type="match status" value="1"/>
</dbReference>
<keyword evidence="3" id="KW-1185">Reference proteome</keyword>
<reference evidence="2" key="1">
    <citation type="submission" date="2023-10" db="EMBL/GenBank/DDBJ databases">
        <title>Genome assemblies of two species of porcelain crab, Petrolisthes cinctipes and Petrolisthes manimaculis (Anomura: Porcellanidae).</title>
        <authorList>
            <person name="Angst P."/>
        </authorList>
    </citation>
    <scope>NUCLEOTIDE SEQUENCE</scope>
    <source>
        <strain evidence="2">PB745_01</strain>
        <tissue evidence="2">Gill</tissue>
    </source>
</reference>
<evidence type="ECO:0008006" key="4">
    <source>
        <dbReference type="Google" id="ProtNLM"/>
    </source>
</evidence>
<organism evidence="2 3">
    <name type="scientific">Petrolisthes cinctipes</name>
    <name type="common">Flat porcelain crab</name>
    <dbReference type="NCBI Taxonomy" id="88211"/>
    <lineage>
        <taxon>Eukaryota</taxon>
        <taxon>Metazoa</taxon>
        <taxon>Ecdysozoa</taxon>
        <taxon>Arthropoda</taxon>
        <taxon>Crustacea</taxon>
        <taxon>Multicrustacea</taxon>
        <taxon>Malacostraca</taxon>
        <taxon>Eumalacostraca</taxon>
        <taxon>Eucarida</taxon>
        <taxon>Decapoda</taxon>
        <taxon>Pleocyemata</taxon>
        <taxon>Anomura</taxon>
        <taxon>Galatheoidea</taxon>
        <taxon>Porcellanidae</taxon>
        <taxon>Petrolisthes</taxon>
    </lineage>
</organism>
<evidence type="ECO:0000313" key="2">
    <source>
        <dbReference type="EMBL" id="KAK3887443.1"/>
    </source>
</evidence>
<dbReference type="AlphaFoldDB" id="A0AAE1G6H6"/>
<protein>
    <recommendedName>
        <fullName evidence="4">Reverse transcriptase domain-containing protein</fullName>
    </recommendedName>
</protein>
<name>A0AAE1G6H6_PETCI</name>
<sequence>MKVSTSHHKDPANNIEELFPEHGERTESLKMGTIPPALKTAIITPIHKGGNKGLPKNYRPVALTSHLIKTMEKIVKKYVVAHLEKNKAFNDGQHSFGTGRISAKVKEEEDVHSLQRELNTVITWAEENRMVLNNEKFEVMRYGSLKNIQENTCYYANDQSIQEKTHVKHLGVLMSNDLTFTRSPKRQEICQDGC</sequence>
<accession>A0AAE1G6H6</accession>
<dbReference type="Proteomes" id="UP001286313">
    <property type="component" value="Unassembled WGS sequence"/>
</dbReference>